<dbReference type="Pfam" id="PF01118">
    <property type="entry name" value="Semialdhyde_dh"/>
    <property type="match status" value="1"/>
</dbReference>
<dbReference type="AlphaFoldDB" id="A0A133VNW9"/>
<dbReference type="EMBL" id="LHYK01000010">
    <property type="protein sequence ID" value="KXB08145.1"/>
    <property type="molecule type" value="Genomic_DNA"/>
</dbReference>
<evidence type="ECO:0000256" key="7">
    <source>
        <dbReference type="HAMAP-Rule" id="MF_00150"/>
    </source>
</evidence>
<dbReference type="EC" id="1.2.1.38" evidence="7"/>
<dbReference type="PANTHER" id="PTHR32338">
    <property type="entry name" value="N-ACETYL-GAMMA-GLUTAMYL-PHOSPHATE REDUCTASE, CHLOROPLASTIC-RELATED-RELATED"/>
    <property type="match status" value="1"/>
</dbReference>
<keyword evidence="11" id="KW-1185">Reference proteome</keyword>
<keyword evidence="4 7" id="KW-0521">NADP</keyword>
<protein>
    <recommendedName>
        <fullName evidence="7">N-acetyl-gamma-glutamyl-phosphate reductase</fullName>
        <shortName evidence="7">AGPR</shortName>
        <ecNumber evidence="7">1.2.1.38</ecNumber>
    </recommendedName>
    <alternativeName>
        <fullName evidence="7">N-acetyl-glutamate semialdehyde dehydrogenase</fullName>
        <shortName evidence="7">NAGSA dehydrogenase</shortName>
    </alternativeName>
</protein>
<feature type="domain" description="Semialdehyde dehydrogenase NAD-binding" evidence="9">
    <location>
        <begin position="2"/>
        <end position="138"/>
    </location>
</feature>
<dbReference type="PROSITE" id="PS01224">
    <property type="entry name" value="ARGC"/>
    <property type="match status" value="1"/>
</dbReference>
<reference evidence="10 11" key="1">
    <citation type="journal article" date="2016" name="Sci. Rep.">
        <title>Metabolic traits of an uncultured archaeal lineage -MSBL1- from brine pools of the Red Sea.</title>
        <authorList>
            <person name="Mwirichia R."/>
            <person name="Alam I."/>
            <person name="Rashid M."/>
            <person name="Vinu M."/>
            <person name="Ba-Alawi W."/>
            <person name="Anthony Kamau A."/>
            <person name="Kamanda Ngugi D."/>
            <person name="Goker M."/>
            <person name="Klenk H.P."/>
            <person name="Bajic V."/>
            <person name="Stingl U."/>
        </authorList>
    </citation>
    <scope>NUCLEOTIDE SEQUENCE [LARGE SCALE GENOMIC DNA]</scope>
    <source>
        <strain evidence="10">SCGC-AAA385D11</strain>
    </source>
</reference>
<organism evidence="10 11">
    <name type="scientific">candidate division MSBL1 archaeon SCGC-AAA385D11</name>
    <dbReference type="NCBI Taxonomy" id="1698286"/>
    <lineage>
        <taxon>Archaea</taxon>
        <taxon>Methanobacteriati</taxon>
        <taxon>Methanobacteriota</taxon>
        <taxon>candidate division MSBL1</taxon>
    </lineage>
</organism>
<feature type="active site" evidence="7 8">
    <location>
        <position position="146"/>
    </location>
</feature>
<dbReference type="PATRIC" id="fig|1698286.3.peg.403"/>
<comment type="subcellular location">
    <subcellularLocation>
        <location evidence="7">Cytoplasm</location>
    </subcellularLocation>
</comment>
<dbReference type="GO" id="GO:0005737">
    <property type="term" value="C:cytoplasm"/>
    <property type="evidence" value="ECO:0007669"/>
    <property type="project" value="UniProtKB-SubCell"/>
</dbReference>
<dbReference type="Gene3D" id="3.40.50.720">
    <property type="entry name" value="NAD(P)-binding Rossmann-like Domain"/>
    <property type="match status" value="1"/>
</dbReference>
<dbReference type="InterPro" id="IPR050085">
    <property type="entry name" value="AGPR"/>
</dbReference>
<sequence length="340" mass="37050">MSTAVIGVSGYTGGELLRLLINHSKTELVGVYGKKSAGKRLTELQPNLVGFEERTIKKPDYPEIGKNADVVFTATPHGIAMKFVPKILEGGAKVIDLSADYRLDDPKIYEKYYKKHESPELKAVYGLPELHRDEIKKAELVANPGCYPTAAVLSLAPLVKENMVKTDPIIIDAKSGTSGAGAKPSKMLHHPACAENIQAYSPTSHRHEPEIAQEIGKLVEDEVGIHFTPHLIPIVRGILSTSHVFMREPGAEEEVLDLYQKFYKNEIFVRVLKALPQVSSVVGSNLCDIGLKSDAKGERFVVISVIDNLIKGASGQAIQNMNLMFGFGEAEGLGEIPLSP</sequence>
<dbReference type="CDD" id="cd23934">
    <property type="entry name" value="AGPR_1_C"/>
    <property type="match status" value="1"/>
</dbReference>
<dbReference type="SUPFAM" id="SSF51735">
    <property type="entry name" value="NAD(P)-binding Rossmann-fold domains"/>
    <property type="match status" value="1"/>
</dbReference>
<dbReference type="CDD" id="cd17895">
    <property type="entry name" value="AGPR_1_N"/>
    <property type="match status" value="1"/>
</dbReference>
<gene>
    <name evidence="7" type="primary">argC</name>
    <name evidence="10" type="ORF">AKJ58_00825</name>
</gene>
<keyword evidence="5 7" id="KW-0560">Oxidoreductase</keyword>
<evidence type="ECO:0000313" key="10">
    <source>
        <dbReference type="EMBL" id="KXB08145.1"/>
    </source>
</evidence>
<dbReference type="GO" id="GO:0003942">
    <property type="term" value="F:N-acetyl-gamma-glutamyl-phosphate reductase activity"/>
    <property type="evidence" value="ECO:0007669"/>
    <property type="project" value="UniProtKB-UniRule"/>
</dbReference>
<dbReference type="HAMAP" id="MF_00150">
    <property type="entry name" value="ArgC_type1"/>
    <property type="match status" value="1"/>
</dbReference>
<dbReference type="InterPro" id="IPR000534">
    <property type="entry name" value="Semialdehyde_DH_NAD-bd"/>
</dbReference>
<keyword evidence="3 7" id="KW-0028">Amino-acid biosynthesis</keyword>
<evidence type="ECO:0000256" key="1">
    <source>
        <dbReference type="ARBA" id="ARBA00004862"/>
    </source>
</evidence>
<evidence type="ECO:0000256" key="4">
    <source>
        <dbReference type="ARBA" id="ARBA00022857"/>
    </source>
</evidence>
<comment type="pathway">
    <text evidence="1 7">Amino-acid biosynthesis; L-arginine biosynthesis; N(2)-acetyl-L-ornithine from L-glutamate: step 3/4.</text>
</comment>
<dbReference type="Gene3D" id="3.30.360.10">
    <property type="entry name" value="Dihydrodipicolinate Reductase, domain 2"/>
    <property type="match status" value="1"/>
</dbReference>
<dbReference type="Pfam" id="PF22698">
    <property type="entry name" value="Semialdhyde_dhC_1"/>
    <property type="match status" value="1"/>
</dbReference>
<keyword evidence="2 7" id="KW-0055">Arginine biosynthesis</keyword>
<comment type="caution">
    <text evidence="10">The sequence shown here is derived from an EMBL/GenBank/DDBJ whole genome shotgun (WGS) entry which is preliminary data.</text>
</comment>
<dbReference type="UniPathway" id="UPA00068">
    <property type="reaction ID" value="UER00108"/>
</dbReference>
<dbReference type="Proteomes" id="UP000070256">
    <property type="component" value="Unassembled WGS sequence"/>
</dbReference>
<dbReference type="SUPFAM" id="SSF55347">
    <property type="entry name" value="Glyceraldehyde-3-phosphate dehydrogenase-like, C-terminal domain"/>
    <property type="match status" value="1"/>
</dbReference>
<evidence type="ECO:0000256" key="3">
    <source>
        <dbReference type="ARBA" id="ARBA00022605"/>
    </source>
</evidence>
<dbReference type="FunFam" id="3.30.360.10:FF:000014">
    <property type="entry name" value="N-acetyl-gamma-glutamyl-phosphate reductase"/>
    <property type="match status" value="1"/>
</dbReference>
<comment type="catalytic activity">
    <reaction evidence="6 7">
        <text>N-acetyl-L-glutamate 5-semialdehyde + phosphate + NADP(+) = N-acetyl-L-glutamyl 5-phosphate + NADPH + H(+)</text>
        <dbReference type="Rhea" id="RHEA:21588"/>
        <dbReference type="ChEBI" id="CHEBI:15378"/>
        <dbReference type="ChEBI" id="CHEBI:29123"/>
        <dbReference type="ChEBI" id="CHEBI:43474"/>
        <dbReference type="ChEBI" id="CHEBI:57783"/>
        <dbReference type="ChEBI" id="CHEBI:57936"/>
        <dbReference type="ChEBI" id="CHEBI:58349"/>
        <dbReference type="EC" id="1.2.1.38"/>
    </reaction>
</comment>
<name>A0A133VNW9_9EURY</name>
<proteinExistence type="inferred from homology"/>
<evidence type="ECO:0000256" key="5">
    <source>
        <dbReference type="ARBA" id="ARBA00023002"/>
    </source>
</evidence>
<dbReference type="InterPro" id="IPR000706">
    <property type="entry name" value="AGPR_type-1"/>
</dbReference>
<dbReference type="InterPro" id="IPR058924">
    <property type="entry name" value="AGPR_dimerisation_dom"/>
</dbReference>
<comment type="similarity">
    <text evidence="7">Belongs to the NAGSA dehydrogenase family. Type 1 subfamily.</text>
</comment>
<evidence type="ECO:0000259" key="9">
    <source>
        <dbReference type="SMART" id="SM00859"/>
    </source>
</evidence>
<dbReference type="PANTHER" id="PTHR32338:SF10">
    <property type="entry name" value="N-ACETYL-GAMMA-GLUTAMYL-PHOSPHATE REDUCTASE, CHLOROPLASTIC-RELATED"/>
    <property type="match status" value="1"/>
</dbReference>
<dbReference type="SMART" id="SM00859">
    <property type="entry name" value="Semialdhyde_dh"/>
    <property type="match status" value="1"/>
</dbReference>
<dbReference type="GO" id="GO:0006526">
    <property type="term" value="P:L-arginine biosynthetic process"/>
    <property type="evidence" value="ECO:0007669"/>
    <property type="project" value="UniProtKB-UniRule"/>
</dbReference>
<comment type="function">
    <text evidence="7">Catalyzes the NADPH-dependent reduction of N-acetyl-5-glutamyl phosphate to yield N-acetyl-L-glutamate 5-semialdehyde.</text>
</comment>
<dbReference type="GO" id="GO:0070401">
    <property type="term" value="F:NADP+ binding"/>
    <property type="evidence" value="ECO:0007669"/>
    <property type="project" value="InterPro"/>
</dbReference>
<accession>A0A133VNW9</accession>
<dbReference type="InterPro" id="IPR023013">
    <property type="entry name" value="AGPR_AS"/>
</dbReference>
<dbReference type="GO" id="GO:0051287">
    <property type="term" value="F:NAD binding"/>
    <property type="evidence" value="ECO:0007669"/>
    <property type="project" value="InterPro"/>
</dbReference>
<evidence type="ECO:0000256" key="2">
    <source>
        <dbReference type="ARBA" id="ARBA00022571"/>
    </source>
</evidence>
<keyword evidence="7" id="KW-0963">Cytoplasm</keyword>
<dbReference type="NCBIfam" id="TIGR01850">
    <property type="entry name" value="argC"/>
    <property type="match status" value="1"/>
</dbReference>
<dbReference type="InterPro" id="IPR036291">
    <property type="entry name" value="NAD(P)-bd_dom_sf"/>
</dbReference>
<evidence type="ECO:0000256" key="8">
    <source>
        <dbReference type="PROSITE-ProRule" id="PRU10010"/>
    </source>
</evidence>
<evidence type="ECO:0000256" key="6">
    <source>
        <dbReference type="ARBA" id="ARBA00050557"/>
    </source>
</evidence>
<evidence type="ECO:0000313" key="11">
    <source>
        <dbReference type="Proteomes" id="UP000070256"/>
    </source>
</evidence>